<dbReference type="PANTHER" id="PTHR21621:SF0">
    <property type="entry name" value="BETA-CITRYLGLUTAMATE SYNTHASE B-RELATED"/>
    <property type="match status" value="1"/>
</dbReference>
<evidence type="ECO:0000259" key="10">
    <source>
        <dbReference type="PROSITE" id="PS50975"/>
    </source>
</evidence>
<dbReference type="NCBIfam" id="NF040720">
    <property type="entry name" value="MptN_Meth"/>
    <property type="match status" value="1"/>
</dbReference>
<dbReference type="GO" id="GO:0005524">
    <property type="term" value="F:ATP binding"/>
    <property type="evidence" value="ECO:0007669"/>
    <property type="project" value="UniProtKB-UniRule"/>
</dbReference>
<comment type="caution">
    <text evidence="11">The sequence shown here is derived from an EMBL/GenBank/DDBJ whole genome shotgun (WGS) entry which is preliminary data.</text>
</comment>
<dbReference type="Gene3D" id="3.40.50.20">
    <property type="match status" value="1"/>
</dbReference>
<dbReference type="NCBIfam" id="TIGR00768">
    <property type="entry name" value="rimK_fam"/>
    <property type="match status" value="1"/>
</dbReference>
<dbReference type="Pfam" id="PF18030">
    <property type="entry name" value="Rimk_N"/>
    <property type="match status" value="1"/>
</dbReference>
<comment type="cofactor">
    <cofactor evidence="1">
        <name>Mn(2+)</name>
        <dbReference type="ChEBI" id="CHEBI:29035"/>
    </cofactor>
</comment>
<evidence type="ECO:0000256" key="5">
    <source>
        <dbReference type="ARBA" id="ARBA00022741"/>
    </source>
</evidence>
<organism evidence="11 12">
    <name type="scientific">Methanolobus chelungpuianus</name>
    <dbReference type="NCBI Taxonomy" id="502115"/>
    <lineage>
        <taxon>Archaea</taxon>
        <taxon>Methanobacteriati</taxon>
        <taxon>Methanobacteriota</taxon>
        <taxon>Stenosarchaea group</taxon>
        <taxon>Methanomicrobia</taxon>
        <taxon>Methanosarcinales</taxon>
        <taxon>Methanosarcinaceae</taxon>
        <taxon>Methanolobus</taxon>
    </lineage>
</organism>
<evidence type="ECO:0000313" key="12">
    <source>
        <dbReference type="Proteomes" id="UP001206983"/>
    </source>
</evidence>
<dbReference type="GO" id="GO:0005737">
    <property type="term" value="C:cytoplasm"/>
    <property type="evidence" value="ECO:0007669"/>
    <property type="project" value="TreeGrafter"/>
</dbReference>
<evidence type="ECO:0000256" key="6">
    <source>
        <dbReference type="ARBA" id="ARBA00022840"/>
    </source>
</evidence>
<evidence type="ECO:0000256" key="7">
    <source>
        <dbReference type="ARBA" id="ARBA00022842"/>
    </source>
</evidence>
<dbReference type="GO" id="GO:0016879">
    <property type="term" value="F:ligase activity, forming carbon-nitrogen bonds"/>
    <property type="evidence" value="ECO:0007669"/>
    <property type="project" value="TreeGrafter"/>
</dbReference>
<evidence type="ECO:0000313" key="11">
    <source>
        <dbReference type="EMBL" id="MCQ6962917.1"/>
    </source>
</evidence>
<dbReference type="InterPro" id="IPR041107">
    <property type="entry name" value="Rimk_N"/>
</dbReference>
<keyword evidence="7" id="KW-0460">Magnesium</keyword>
<keyword evidence="5 9" id="KW-0547">Nucleotide-binding</keyword>
<evidence type="ECO:0000256" key="2">
    <source>
        <dbReference type="ARBA" id="ARBA00001946"/>
    </source>
</evidence>
<evidence type="ECO:0000256" key="3">
    <source>
        <dbReference type="ARBA" id="ARBA00022598"/>
    </source>
</evidence>
<dbReference type="Pfam" id="PF08443">
    <property type="entry name" value="RimK"/>
    <property type="match status" value="1"/>
</dbReference>
<dbReference type="Proteomes" id="UP001206983">
    <property type="component" value="Unassembled WGS sequence"/>
</dbReference>
<keyword evidence="8" id="KW-0464">Manganese</keyword>
<reference evidence="11 12" key="1">
    <citation type="journal article" date="2011" name="Appl. Environ. Microbiol.">
        <title>Methanogenic archaea isolated from Taiwan's Chelungpu fault.</title>
        <authorList>
            <person name="Wu S.Y."/>
            <person name="Lai M.C."/>
        </authorList>
    </citation>
    <scope>NUCLEOTIDE SEQUENCE [LARGE SCALE GENOMIC DNA]</scope>
    <source>
        <strain evidence="11 12">St545Mb</strain>
    </source>
</reference>
<dbReference type="GO" id="GO:0046872">
    <property type="term" value="F:metal ion binding"/>
    <property type="evidence" value="ECO:0007669"/>
    <property type="project" value="UniProtKB-KW"/>
</dbReference>
<dbReference type="PROSITE" id="PS50975">
    <property type="entry name" value="ATP_GRASP"/>
    <property type="match status" value="1"/>
</dbReference>
<sequence>MKKIGIAITDASDWTAVALADSLRKKGIEPCVLNLCHAEAGIANGTEYRVNGTDLAGLDAIIVRDMGAGKNEAVTFRFDILRQLENEGVLVANPPAAIQNAANKYHSSYLFSKAGLPAPRTKAVQDTDSAMKVLASFGDAVLKPVFGYKGIGIVRIRNGNIIRPDGTKDPGSAPELVSSLLEEKGMLYIQEFVENTGKDTRAFVVDGEVVGAIYRKAAPGWWLNNLSQGGSAHRCTLTPEQSGMCEKAAEAIGAVYAGVDLIEGPGGSMLLEINGTPSGAGIYRAWGINVADHIVKAVMERL</sequence>
<keyword evidence="12" id="KW-1185">Reference proteome</keyword>
<dbReference type="SUPFAM" id="SSF56059">
    <property type="entry name" value="Glutathione synthetase ATP-binding domain-like"/>
    <property type="match status" value="1"/>
</dbReference>
<keyword evidence="6 9" id="KW-0067">ATP-binding</keyword>
<dbReference type="InterPro" id="IPR053432">
    <property type="entry name" value="THMPT_Glu_ligase"/>
</dbReference>
<comment type="cofactor">
    <cofactor evidence="2">
        <name>Mg(2+)</name>
        <dbReference type="ChEBI" id="CHEBI:18420"/>
    </cofactor>
</comment>
<evidence type="ECO:0000256" key="8">
    <source>
        <dbReference type="ARBA" id="ARBA00023211"/>
    </source>
</evidence>
<dbReference type="Gene3D" id="3.30.470.20">
    <property type="entry name" value="ATP-grasp fold, B domain"/>
    <property type="match status" value="1"/>
</dbReference>
<gene>
    <name evidence="11" type="ORF">PV02_07540</name>
</gene>
<dbReference type="InterPro" id="IPR004666">
    <property type="entry name" value="Rp_bS6_RimK/Lys_biosynth_LsyX"/>
</dbReference>
<evidence type="ECO:0000256" key="1">
    <source>
        <dbReference type="ARBA" id="ARBA00001936"/>
    </source>
</evidence>
<evidence type="ECO:0000256" key="9">
    <source>
        <dbReference type="PROSITE-ProRule" id="PRU00409"/>
    </source>
</evidence>
<name>A0AAE3KXM0_9EURY</name>
<proteinExistence type="predicted"/>
<dbReference type="InterPro" id="IPR011761">
    <property type="entry name" value="ATP-grasp"/>
</dbReference>
<keyword evidence="4" id="KW-0479">Metal-binding</keyword>
<accession>A0AAE3KXM0</accession>
<dbReference type="AlphaFoldDB" id="A0AAE3KXM0"/>
<dbReference type="RefSeq" id="WP_256622784.1">
    <property type="nucleotide sequence ID" value="NZ_JTEO01000004.1"/>
</dbReference>
<keyword evidence="3 11" id="KW-0436">Ligase</keyword>
<protein>
    <submittedName>
        <fullName evidence="11">Tetrahydromethanopterin:alpha-L-glutamate ligase</fullName>
    </submittedName>
</protein>
<evidence type="ECO:0000256" key="4">
    <source>
        <dbReference type="ARBA" id="ARBA00022723"/>
    </source>
</evidence>
<dbReference type="PANTHER" id="PTHR21621">
    <property type="entry name" value="RIBOSOMAL PROTEIN S6 MODIFICATION PROTEIN"/>
    <property type="match status" value="1"/>
</dbReference>
<feature type="domain" description="ATP-grasp" evidence="10">
    <location>
        <begin position="108"/>
        <end position="299"/>
    </location>
</feature>
<dbReference type="InterPro" id="IPR013651">
    <property type="entry name" value="ATP-grasp_RimK-type"/>
</dbReference>
<dbReference type="EMBL" id="JTEO01000004">
    <property type="protein sequence ID" value="MCQ6962917.1"/>
    <property type="molecule type" value="Genomic_DNA"/>
</dbReference>